<keyword evidence="1" id="KW-0472">Membrane</keyword>
<protein>
    <submittedName>
        <fullName evidence="2">Succinate dehydrogenase membrane anchor subunit (SdhD)</fullName>
        <ecNumber evidence="2">1.3.5.1</ecNumber>
    </submittedName>
</protein>
<feature type="transmembrane region" description="Helical" evidence="1">
    <location>
        <begin position="28"/>
        <end position="49"/>
    </location>
</feature>
<dbReference type="AlphaFoldDB" id="A0A564ZHL2"/>
<keyword evidence="3" id="KW-1185">Reference proteome</keyword>
<organism evidence="2 3">
    <name type="scientific">Candidatus Methylomirabilis lanthanidiphila</name>
    <dbReference type="NCBI Taxonomy" id="2211376"/>
    <lineage>
        <taxon>Bacteria</taxon>
        <taxon>Candidatus Methylomirabilota</taxon>
        <taxon>Candidatus Methylomirabilia</taxon>
        <taxon>Candidatus Methylomirabilales</taxon>
        <taxon>Candidatus Methylomirabilaceae</taxon>
        <taxon>Candidatus Methylomirabilis</taxon>
    </lineage>
</organism>
<feature type="transmembrane region" description="Helical" evidence="1">
    <location>
        <begin position="160"/>
        <end position="178"/>
    </location>
</feature>
<name>A0A564ZHL2_9BACT</name>
<evidence type="ECO:0000313" key="2">
    <source>
        <dbReference type="EMBL" id="VUZ84653.1"/>
    </source>
</evidence>
<proteinExistence type="predicted"/>
<dbReference type="Proteomes" id="UP000334340">
    <property type="component" value="Unassembled WGS sequence"/>
</dbReference>
<accession>A0A564ZHL2</accession>
<dbReference type="EMBL" id="CABIKM010000015">
    <property type="protein sequence ID" value="VUZ84653.1"/>
    <property type="molecule type" value="Genomic_DNA"/>
</dbReference>
<feature type="transmembrane region" description="Helical" evidence="1">
    <location>
        <begin position="217"/>
        <end position="241"/>
    </location>
</feature>
<dbReference type="EC" id="1.3.5.1" evidence="2"/>
<feature type="transmembrane region" description="Helical" evidence="1">
    <location>
        <begin position="132"/>
        <end position="154"/>
    </location>
</feature>
<evidence type="ECO:0000313" key="3">
    <source>
        <dbReference type="Proteomes" id="UP000334340"/>
    </source>
</evidence>
<gene>
    <name evidence="2" type="ORF">MELA_01026</name>
</gene>
<sequence>MIEEQLGNQRGQVAAPTSEREIWWLQPMLIVSALGGFMVYTTWAVLQGAHYEYKNYFSPFYPAFATPAWWPLSPAFLILWAPAGFRSTCYYFRRAFHRSFLLAPPACAVADARAGYTGESRFPMILMNLHRYFLYLAMVELIVLWYHAALSVVFEGRLGAGMGSLIMVANVVLLSLYLTSCHSFRHLIGGRLDCFSHCPTQHAVWGQVSRLNERHDLWFWLSLLSVGLTDLYIRLLSMGIISDMRLF</sequence>
<keyword evidence="2" id="KW-0560">Oxidoreductase</keyword>
<dbReference type="GO" id="GO:0008177">
    <property type="term" value="F:succinate dehydrogenase (quinone) activity"/>
    <property type="evidence" value="ECO:0007669"/>
    <property type="project" value="UniProtKB-EC"/>
</dbReference>
<keyword evidence="1" id="KW-0812">Transmembrane</keyword>
<keyword evidence="1" id="KW-1133">Transmembrane helix</keyword>
<evidence type="ECO:0000256" key="1">
    <source>
        <dbReference type="SAM" id="Phobius"/>
    </source>
</evidence>
<feature type="transmembrane region" description="Helical" evidence="1">
    <location>
        <begin position="69"/>
        <end position="92"/>
    </location>
</feature>
<reference evidence="2 3" key="1">
    <citation type="submission" date="2019-07" db="EMBL/GenBank/DDBJ databases">
        <authorList>
            <person name="Cremers G."/>
        </authorList>
    </citation>
    <scope>NUCLEOTIDE SEQUENCE [LARGE SCALE GENOMIC DNA]</scope>
</reference>